<name>A0AAD5NW33_ACENE</name>
<dbReference type="SUPFAM" id="SSF48403">
    <property type="entry name" value="Ankyrin repeat"/>
    <property type="match status" value="1"/>
</dbReference>
<reference evidence="2" key="2">
    <citation type="submission" date="2023-02" db="EMBL/GenBank/DDBJ databases">
        <authorList>
            <person name="Swenson N.G."/>
            <person name="Wegrzyn J.L."/>
            <person name="Mcevoy S.L."/>
        </authorList>
    </citation>
    <scope>NUCLEOTIDE SEQUENCE</scope>
    <source>
        <strain evidence="2">91603</strain>
        <tissue evidence="2">Leaf</tissue>
    </source>
</reference>
<dbReference type="SMART" id="SM00248">
    <property type="entry name" value="ANK"/>
    <property type="match status" value="4"/>
</dbReference>
<dbReference type="PROSITE" id="PS50297">
    <property type="entry name" value="ANK_REP_REGION"/>
    <property type="match status" value="1"/>
</dbReference>
<evidence type="ECO:0000313" key="3">
    <source>
        <dbReference type="Proteomes" id="UP001064489"/>
    </source>
</evidence>
<dbReference type="EMBL" id="JAJSOW010000100">
    <property type="protein sequence ID" value="KAI9185445.1"/>
    <property type="molecule type" value="Genomic_DNA"/>
</dbReference>
<proteinExistence type="predicted"/>
<dbReference type="Gene3D" id="1.25.40.20">
    <property type="entry name" value="Ankyrin repeat-containing domain"/>
    <property type="match status" value="2"/>
</dbReference>
<dbReference type="PANTHER" id="PTHR24121">
    <property type="entry name" value="NO MECHANORECEPTOR POTENTIAL C, ISOFORM D-RELATED"/>
    <property type="match status" value="1"/>
</dbReference>
<comment type="caution">
    <text evidence="2">The sequence shown here is derived from an EMBL/GenBank/DDBJ whole genome shotgun (WGS) entry which is preliminary data.</text>
</comment>
<evidence type="ECO:0000313" key="2">
    <source>
        <dbReference type="EMBL" id="KAI9185445.1"/>
    </source>
</evidence>
<accession>A0AAD5NW33</accession>
<feature type="repeat" description="ANK" evidence="1">
    <location>
        <begin position="211"/>
        <end position="234"/>
    </location>
</feature>
<dbReference type="Proteomes" id="UP001064489">
    <property type="component" value="Chromosome 3"/>
</dbReference>
<protein>
    <submittedName>
        <fullName evidence="2">Uncharacterized protein</fullName>
    </submittedName>
</protein>
<dbReference type="InterPro" id="IPR002110">
    <property type="entry name" value="Ankyrin_rpt"/>
</dbReference>
<evidence type="ECO:0000256" key="1">
    <source>
        <dbReference type="PROSITE-ProRule" id="PRU00023"/>
    </source>
</evidence>
<dbReference type="Pfam" id="PF12796">
    <property type="entry name" value="Ank_2"/>
    <property type="match status" value="2"/>
</dbReference>
<dbReference type="PANTHER" id="PTHR24121:SF22">
    <property type="entry name" value="PROTEIN ACCELERATED CELL DEATH 6-LIKE"/>
    <property type="match status" value="1"/>
</dbReference>
<keyword evidence="3" id="KW-1185">Reference proteome</keyword>
<dbReference type="InterPro" id="IPR036770">
    <property type="entry name" value="Ankyrin_rpt-contain_sf"/>
</dbReference>
<dbReference type="PROSITE" id="PS50088">
    <property type="entry name" value="ANK_REPEAT"/>
    <property type="match status" value="1"/>
</dbReference>
<keyword evidence="1" id="KW-0040">ANK repeat</keyword>
<sequence length="276" mass="31132">MDLGLLKAIRQGNRDRIKRLAKEKPDFFMKRSPQGNTVLHISARMGKWSVVDEIFNLQPSLVDETNNKGETPVHTAAAAGKNYVFDIFIHPWKWDNLHGITKMVKTVEVLRMQDIEVHQTVDVGTTIVTIFLNYLFTIIVSANIIVDEIFKLHPSLVDETNSRGETPVHTAAAAGNNYVFDILIHSRKWDDLDGIIKIVTTVEVLRKQDNEGNTPLHIAVRNGHFEVVRNILSNESRLVQCRNEAGKSPLSVTIEASLTVIAQYIYDTSPDCHVKK</sequence>
<gene>
    <name evidence="2" type="ORF">LWI28_007281</name>
</gene>
<reference evidence="2" key="1">
    <citation type="journal article" date="2022" name="Plant J.">
        <title>Strategies of tolerance reflected in two North American maple genomes.</title>
        <authorList>
            <person name="McEvoy S.L."/>
            <person name="Sezen U.U."/>
            <person name="Trouern-Trend A."/>
            <person name="McMahon S.M."/>
            <person name="Schaberg P.G."/>
            <person name="Yang J."/>
            <person name="Wegrzyn J.L."/>
            <person name="Swenson N.G."/>
        </authorList>
    </citation>
    <scope>NUCLEOTIDE SEQUENCE</scope>
    <source>
        <strain evidence="2">91603</strain>
    </source>
</reference>
<organism evidence="2 3">
    <name type="scientific">Acer negundo</name>
    <name type="common">Box elder</name>
    <dbReference type="NCBI Taxonomy" id="4023"/>
    <lineage>
        <taxon>Eukaryota</taxon>
        <taxon>Viridiplantae</taxon>
        <taxon>Streptophyta</taxon>
        <taxon>Embryophyta</taxon>
        <taxon>Tracheophyta</taxon>
        <taxon>Spermatophyta</taxon>
        <taxon>Magnoliopsida</taxon>
        <taxon>eudicotyledons</taxon>
        <taxon>Gunneridae</taxon>
        <taxon>Pentapetalae</taxon>
        <taxon>rosids</taxon>
        <taxon>malvids</taxon>
        <taxon>Sapindales</taxon>
        <taxon>Sapindaceae</taxon>
        <taxon>Hippocastanoideae</taxon>
        <taxon>Acereae</taxon>
        <taxon>Acer</taxon>
    </lineage>
</organism>
<dbReference type="AlphaFoldDB" id="A0AAD5NW33"/>